<name>A0ACC0DKZ1_9PEZI</name>
<comment type="caution">
    <text evidence="1">The sequence shown here is derived from an EMBL/GenBank/DDBJ whole genome shotgun (WGS) entry which is preliminary data.</text>
</comment>
<organism evidence="1 2">
    <name type="scientific">Hypoxylon rubiginosum</name>
    <dbReference type="NCBI Taxonomy" id="110542"/>
    <lineage>
        <taxon>Eukaryota</taxon>
        <taxon>Fungi</taxon>
        <taxon>Dikarya</taxon>
        <taxon>Ascomycota</taxon>
        <taxon>Pezizomycotina</taxon>
        <taxon>Sordariomycetes</taxon>
        <taxon>Xylariomycetidae</taxon>
        <taxon>Xylariales</taxon>
        <taxon>Hypoxylaceae</taxon>
        <taxon>Hypoxylon</taxon>
    </lineage>
</organism>
<protein>
    <submittedName>
        <fullName evidence="1">P-loop containing nucleoside triphosphate hydrolase protein</fullName>
    </submittedName>
</protein>
<gene>
    <name evidence="1" type="ORF">F4821DRAFT_81128</name>
</gene>
<dbReference type="Proteomes" id="UP001497680">
    <property type="component" value="Unassembled WGS sequence"/>
</dbReference>
<sequence>MPISQSALDDVLHHVVHKLEAYQAQQRSPNVKPRPFVLGLSGMQGSGKSTWAQSLADALQTRHRAKVVVLSLDDLYHTHEALVRIRLTNASNVLLHHRGQPGTHDEALAERFFEAVAAGGVVAVPAFDKSRVCGEGDRAPVSEWQCVTGEPPIDVLIFEGWCVGFQALSEAELERKWDEARRQQQTPDAAEELPSTAVLREHPLEHLQTINENLGRYNTNFLGPARFDYLVHLDTQKLANVYRWRLQQEHALREAKGTGMTDEEVVQFVRVYMPAYELYLERLQKEPFIPHSTEKGQGNTQLRVILDEDRKIVCMEEI</sequence>
<reference evidence="1 2" key="1">
    <citation type="journal article" date="2022" name="New Phytol.">
        <title>Ecological generalism drives hyperdiversity of secondary metabolite gene clusters in xylarialean endophytes.</title>
        <authorList>
            <person name="Franco M.E.E."/>
            <person name="Wisecaver J.H."/>
            <person name="Arnold A.E."/>
            <person name="Ju Y.M."/>
            <person name="Slot J.C."/>
            <person name="Ahrendt S."/>
            <person name="Moore L.P."/>
            <person name="Eastman K.E."/>
            <person name="Scott K."/>
            <person name="Konkel Z."/>
            <person name="Mondo S.J."/>
            <person name="Kuo A."/>
            <person name="Hayes R.D."/>
            <person name="Haridas S."/>
            <person name="Andreopoulos B."/>
            <person name="Riley R."/>
            <person name="LaButti K."/>
            <person name="Pangilinan J."/>
            <person name="Lipzen A."/>
            <person name="Amirebrahimi M."/>
            <person name="Yan J."/>
            <person name="Adam C."/>
            <person name="Keymanesh K."/>
            <person name="Ng V."/>
            <person name="Louie K."/>
            <person name="Northen T."/>
            <person name="Drula E."/>
            <person name="Henrissat B."/>
            <person name="Hsieh H.M."/>
            <person name="Youens-Clark K."/>
            <person name="Lutzoni F."/>
            <person name="Miadlikowska J."/>
            <person name="Eastwood D.C."/>
            <person name="Hamelin R.C."/>
            <person name="Grigoriev I.V."/>
            <person name="U'Ren J.M."/>
        </authorList>
    </citation>
    <scope>NUCLEOTIDE SEQUENCE [LARGE SCALE GENOMIC DNA]</scope>
    <source>
        <strain evidence="1 2">ER1909</strain>
    </source>
</reference>
<evidence type="ECO:0000313" key="2">
    <source>
        <dbReference type="Proteomes" id="UP001497680"/>
    </source>
</evidence>
<keyword evidence="2" id="KW-1185">Reference proteome</keyword>
<proteinExistence type="predicted"/>
<dbReference type="EMBL" id="MU394281">
    <property type="protein sequence ID" value="KAI6093444.1"/>
    <property type="molecule type" value="Genomic_DNA"/>
</dbReference>
<accession>A0ACC0DKZ1</accession>
<evidence type="ECO:0000313" key="1">
    <source>
        <dbReference type="EMBL" id="KAI6093444.1"/>
    </source>
</evidence>
<keyword evidence="1" id="KW-0378">Hydrolase</keyword>